<organism evidence="2 3">
    <name type="scientific">Brassica cretica</name>
    <name type="common">Mustard</name>
    <dbReference type="NCBI Taxonomy" id="69181"/>
    <lineage>
        <taxon>Eukaryota</taxon>
        <taxon>Viridiplantae</taxon>
        <taxon>Streptophyta</taxon>
        <taxon>Embryophyta</taxon>
        <taxon>Tracheophyta</taxon>
        <taxon>Spermatophyta</taxon>
        <taxon>Magnoliopsida</taxon>
        <taxon>eudicotyledons</taxon>
        <taxon>Gunneridae</taxon>
        <taxon>Pentapetalae</taxon>
        <taxon>rosids</taxon>
        <taxon>malvids</taxon>
        <taxon>Brassicales</taxon>
        <taxon>Brassicaceae</taxon>
        <taxon>Brassiceae</taxon>
        <taxon>Brassica</taxon>
    </lineage>
</organism>
<name>A0A8S9MFY9_BRACR</name>
<gene>
    <name evidence="2" type="ORF">F2Q68_00039459</name>
</gene>
<reference evidence="2" key="1">
    <citation type="submission" date="2019-12" db="EMBL/GenBank/DDBJ databases">
        <title>Genome sequencing and annotation of Brassica cretica.</title>
        <authorList>
            <person name="Studholme D.J."/>
            <person name="Sarris P.F."/>
        </authorList>
    </citation>
    <scope>NUCLEOTIDE SEQUENCE</scope>
    <source>
        <strain evidence="2">PFS-001/15</strain>
        <tissue evidence="2">Leaf</tissue>
    </source>
</reference>
<sequence length="79" mass="9321">MSSSASSSWRQRTMGGEAVIDEIGKVDAKHDELVNDVHDLRQSVMKRFEFQKTRLEKMEEEAMRTKMNEEMIESDDRIW</sequence>
<protein>
    <submittedName>
        <fullName evidence="2">Uncharacterized protein</fullName>
    </submittedName>
</protein>
<proteinExistence type="predicted"/>
<feature type="coiled-coil region" evidence="1">
    <location>
        <begin position="41"/>
        <end position="75"/>
    </location>
</feature>
<dbReference type="Proteomes" id="UP000712281">
    <property type="component" value="Unassembled WGS sequence"/>
</dbReference>
<comment type="caution">
    <text evidence="2">The sequence shown here is derived from an EMBL/GenBank/DDBJ whole genome shotgun (WGS) entry which is preliminary data.</text>
</comment>
<dbReference type="AlphaFoldDB" id="A0A8S9MFY9"/>
<evidence type="ECO:0000313" key="2">
    <source>
        <dbReference type="EMBL" id="KAF2616861.1"/>
    </source>
</evidence>
<accession>A0A8S9MFY9</accession>
<evidence type="ECO:0000256" key="1">
    <source>
        <dbReference type="SAM" id="Coils"/>
    </source>
</evidence>
<dbReference type="EMBL" id="QGKW02000007">
    <property type="protein sequence ID" value="KAF2616861.1"/>
    <property type="molecule type" value="Genomic_DNA"/>
</dbReference>
<keyword evidence="1" id="KW-0175">Coiled coil</keyword>
<evidence type="ECO:0000313" key="3">
    <source>
        <dbReference type="Proteomes" id="UP000712281"/>
    </source>
</evidence>